<organism evidence="3 4">
    <name type="scientific">Candidatus Desulfacyla euxinica</name>
    <dbReference type="NCBI Taxonomy" id="2841693"/>
    <lineage>
        <taxon>Bacteria</taxon>
        <taxon>Deltaproteobacteria</taxon>
        <taxon>Candidatus Desulfacyla</taxon>
    </lineage>
</organism>
<dbReference type="GO" id="GO:0042256">
    <property type="term" value="P:cytosolic ribosome assembly"/>
    <property type="evidence" value="ECO:0007669"/>
    <property type="project" value="UniProtKB-UniRule"/>
</dbReference>
<protein>
    <recommendedName>
        <fullName evidence="2">Ribosomal silencing factor RsfS</fullName>
    </recommendedName>
</protein>
<evidence type="ECO:0000313" key="4">
    <source>
        <dbReference type="Proteomes" id="UP000650524"/>
    </source>
</evidence>
<dbReference type="Pfam" id="PF02410">
    <property type="entry name" value="RsfS"/>
    <property type="match status" value="1"/>
</dbReference>
<dbReference type="Gene3D" id="3.30.460.10">
    <property type="entry name" value="Beta Polymerase, domain 2"/>
    <property type="match status" value="1"/>
</dbReference>
<comment type="subunit">
    <text evidence="2">Interacts with ribosomal protein uL14 (rplN).</text>
</comment>
<comment type="function">
    <text evidence="2">Functions as a ribosomal silencing factor. Interacts with ribosomal protein uL14 (rplN), blocking formation of intersubunit bridge B8. Prevents association of the 30S and 50S ribosomal subunits and the formation of functional ribosomes, thus repressing translation.</text>
</comment>
<evidence type="ECO:0000256" key="2">
    <source>
        <dbReference type="HAMAP-Rule" id="MF_01477"/>
    </source>
</evidence>
<keyword evidence="2" id="KW-0963">Cytoplasm</keyword>
<evidence type="ECO:0000313" key="3">
    <source>
        <dbReference type="EMBL" id="MBC8179151.1"/>
    </source>
</evidence>
<dbReference type="InterPro" id="IPR043519">
    <property type="entry name" value="NT_sf"/>
</dbReference>
<dbReference type="GO" id="GO:0090071">
    <property type="term" value="P:negative regulation of ribosome biogenesis"/>
    <property type="evidence" value="ECO:0007669"/>
    <property type="project" value="UniProtKB-UniRule"/>
</dbReference>
<gene>
    <name evidence="2 3" type="primary">rsfS</name>
    <name evidence="3" type="ORF">H8E19_17240</name>
</gene>
<proteinExistence type="inferred from homology"/>
<dbReference type="PANTHER" id="PTHR21043:SF0">
    <property type="entry name" value="MITOCHONDRIAL ASSEMBLY OF RIBOSOMAL LARGE SUBUNIT PROTEIN 1"/>
    <property type="match status" value="1"/>
</dbReference>
<dbReference type="GO" id="GO:0017148">
    <property type="term" value="P:negative regulation of translation"/>
    <property type="evidence" value="ECO:0007669"/>
    <property type="project" value="UniProtKB-UniRule"/>
</dbReference>
<keyword evidence="2" id="KW-0810">Translation regulation</keyword>
<evidence type="ECO:0000256" key="1">
    <source>
        <dbReference type="ARBA" id="ARBA00010574"/>
    </source>
</evidence>
<sequence>MQPIDKAKLCLNTIRERKAVDPVLLHVEDLTSVTDYFLITSGKSTRQVQAISRHLQNTLREEGFRPYGTEGEQEGHWVLMDYGDVVIHIFYQPLREFYDLEGLWVEAPEVKEGDKAS</sequence>
<dbReference type="GO" id="GO:0005737">
    <property type="term" value="C:cytoplasm"/>
    <property type="evidence" value="ECO:0007669"/>
    <property type="project" value="UniProtKB-SubCell"/>
</dbReference>
<dbReference type="NCBIfam" id="TIGR00090">
    <property type="entry name" value="rsfS_iojap_ybeB"/>
    <property type="match status" value="1"/>
</dbReference>
<dbReference type="EMBL" id="JACNJD010000352">
    <property type="protein sequence ID" value="MBC8179151.1"/>
    <property type="molecule type" value="Genomic_DNA"/>
</dbReference>
<dbReference type="AlphaFoldDB" id="A0A8J6TAE4"/>
<comment type="caution">
    <text evidence="3">The sequence shown here is derived from an EMBL/GenBank/DDBJ whole genome shotgun (WGS) entry which is preliminary data.</text>
</comment>
<name>A0A8J6TAE4_9DELT</name>
<dbReference type="InterPro" id="IPR004394">
    <property type="entry name" value="Iojap/RsfS/C7orf30"/>
</dbReference>
<comment type="subcellular location">
    <subcellularLocation>
        <location evidence="2">Cytoplasm</location>
    </subcellularLocation>
</comment>
<dbReference type="PANTHER" id="PTHR21043">
    <property type="entry name" value="IOJAP SUPERFAMILY ORTHOLOG"/>
    <property type="match status" value="1"/>
</dbReference>
<dbReference type="SUPFAM" id="SSF81301">
    <property type="entry name" value="Nucleotidyltransferase"/>
    <property type="match status" value="1"/>
</dbReference>
<comment type="similarity">
    <text evidence="1 2">Belongs to the Iojap/RsfS family.</text>
</comment>
<accession>A0A8J6TAE4</accession>
<dbReference type="HAMAP" id="MF_01477">
    <property type="entry name" value="Iojap_RsfS"/>
    <property type="match status" value="1"/>
</dbReference>
<dbReference type="Proteomes" id="UP000650524">
    <property type="component" value="Unassembled WGS sequence"/>
</dbReference>
<keyword evidence="2" id="KW-0678">Repressor</keyword>
<reference evidence="3 4" key="1">
    <citation type="submission" date="2020-08" db="EMBL/GenBank/DDBJ databases">
        <title>Bridging the membrane lipid divide: bacteria of the FCB group superphylum have the potential to synthesize archaeal ether lipids.</title>
        <authorList>
            <person name="Villanueva L."/>
            <person name="Von Meijenfeldt F.A.B."/>
            <person name="Westbye A.B."/>
            <person name="Yadav S."/>
            <person name="Hopmans E.C."/>
            <person name="Dutilh B.E."/>
            <person name="Sinninghe Damste J.S."/>
        </authorList>
    </citation>
    <scope>NUCLEOTIDE SEQUENCE [LARGE SCALE GENOMIC DNA]</scope>
    <source>
        <strain evidence="3">NIOZ-UU27</strain>
    </source>
</reference>
<dbReference type="GO" id="GO:0043023">
    <property type="term" value="F:ribosomal large subunit binding"/>
    <property type="evidence" value="ECO:0007669"/>
    <property type="project" value="TreeGrafter"/>
</dbReference>